<dbReference type="InterPro" id="IPR001279">
    <property type="entry name" value="Metallo-B-lactamas"/>
</dbReference>
<keyword evidence="8" id="KW-1185">Reference proteome</keyword>
<evidence type="ECO:0000313" key="8">
    <source>
        <dbReference type="Proteomes" id="UP000273143"/>
    </source>
</evidence>
<dbReference type="Pfam" id="PF00753">
    <property type="entry name" value="Lactamase_B"/>
    <property type="match status" value="1"/>
</dbReference>
<evidence type="ECO:0000256" key="4">
    <source>
        <dbReference type="ARBA" id="ARBA00022833"/>
    </source>
</evidence>
<sequence>MGVSYMHLPTTLFNRVFCAVCICFAFNAWAKEDIPLQTNQVPGYYRMMLGDYEVTALYDGYTTIGNKLLKNITTKDLKKLLQQAFIDNSNTEVKTAINGFLINTKDQLILVDTGASNCFGENSGKLEDNLKAAGYSPDQVTVILLTHLHPDHACGLVKDGKRVFQNAMLYVNQAEAGYWLNHKLEEAATEDKKNIFKLAQSAVAPYQAANKFKTFTDQLPITTIKLMASTGHTPGHMSYLVSSKGQSLLIMGDIIHSHAVQFRYPDVAIDYDSNPKQAIASRKKLLTYAVRNKLWLAGAHLPFPGIGHVIKEGNGYEWIPIEYSPIEATK</sequence>
<proteinExistence type="inferred from homology"/>
<organism evidence="7 8">
    <name type="scientific">Entomomonas moraniae</name>
    <dbReference type="NCBI Taxonomy" id="2213226"/>
    <lineage>
        <taxon>Bacteria</taxon>
        <taxon>Pseudomonadati</taxon>
        <taxon>Pseudomonadota</taxon>
        <taxon>Gammaproteobacteria</taxon>
        <taxon>Pseudomonadales</taxon>
        <taxon>Pseudomonadaceae</taxon>
        <taxon>Entomomonas</taxon>
    </lineage>
</organism>
<dbReference type="PANTHER" id="PTHR42978">
    <property type="entry name" value="QUORUM-QUENCHING LACTONASE YTNP-RELATED-RELATED"/>
    <property type="match status" value="1"/>
</dbReference>
<keyword evidence="5" id="KW-0732">Signal</keyword>
<dbReference type="Gene3D" id="3.60.15.10">
    <property type="entry name" value="Ribonuclease Z/Hydroxyacylglutathione hydrolase-like"/>
    <property type="match status" value="1"/>
</dbReference>
<name>A0A3Q9JHY9_9GAMM</name>
<dbReference type="Proteomes" id="UP000273143">
    <property type="component" value="Chromosome"/>
</dbReference>
<accession>A0A3Q9JHY9</accession>
<dbReference type="SMART" id="SM00849">
    <property type="entry name" value="Lactamase_B"/>
    <property type="match status" value="1"/>
</dbReference>
<feature type="chain" id="PRO_5018529139" evidence="5">
    <location>
        <begin position="31"/>
        <end position="330"/>
    </location>
</feature>
<dbReference type="PANTHER" id="PTHR42978:SF6">
    <property type="entry name" value="QUORUM-QUENCHING LACTONASE YTNP-RELATED"/>
    <property type="match status" value="1"/>
</dbReference>
<comment type="similarity">
    <text evidence="1">Belongs to the metallo-beta-lactamase superfamily.</text>
</comment>
<gene>
    <name evidence="7" type="ORF">DM558_03610</name>
</gene>
<dbReference type="SUPFAM" id="SSF56281">
    <property type="entry name" value="Metallo-hydrolase/oxidoreductase"/>
    <property type="match status" value="1"/>
</dbReference>
<dbReference type="GO" id="GO:0016787">
    <property type="term" value="F:hydrolase activity"/>
    <property type="evidence" value="ECO:0007669"/>
    <property type="project" value="UniProtKB-KW"/>
</dbReference>
<evidence type="ECO:0000256" key="1">
    <source>
        <dbReference type="ARBA" id="ARBA00007749"/>
    </source>
</evidence>
<dbReference type="AlphaFoldDB" id="A0A3Q9JHY9"/>
<dbReference type="KEGG" id="emo:DM558_03610"/>
<dbReference type="CDD" id="cd07720">
    <property type="entry name" value="OPHC2-like_MBL-fold"/>
    <property type="match status" value="1"/>
</dbReference>
<evidence type="ECO:0000256" key="3">
    <source>
        <dbReference type="ARBA" id="ARBA00022801"/>
    </source>
</evidence>
<keyword evidence="3 7" id="KW-0378">Hydrolase</keyword>
<evidence type="ECO:0000256" key="5">
    <source>
        <dbReference type="SAM" id="SignalP"/>
    </source>
</evidence>
<feature type="signal peptide" evidence="5">
    <location>
        <begin position="1"/>
        <end position="30"/>
    </location>
</feature>
<protein>
    <submittedName>
        <fullName evidence="7">MBL fold metallo-hydrolase</fullName>
    </submittedName>
</protein>
<feature type="domain" description="Metallo-beta-lactamase" evidence="6">
    <location>
        <begin position="96"/>
        <end position="300"/>
    </location>
</feature>
<reference evidence="8" key="1">
    <citation type="submission" date="2018-06" db="EMBL/GenBank/DDBJ databases">
        <title>Complete genome of Pseudomonas insecticola strain QZS01.</title>
        <authorList>
            <person name="Wang J."/>
            <person name="Su Q."/>
        </authorList>
    </citation>
    <scope>NUCLEOTIDE SEQUENCE [LARGE SCALE GENOMIC DNA]</scope>
    <source>
        <strain evidence="8">QZS01</strain>
    </source>
</reference>
<keyword evidence="2" id="KW-0479">Metal-binding</keyword>
<dbReference type="GO" id="GO:0046872">
    <property type="term" value="F:metal ion binding"/>
    <property type="evidence" value="ECO:0007669"/>
    <property type="project" value="UniProtKB-KW"/>
</dbReference>
<dbReference type="InterPro" id="IPR051013">
    <property type="entry name" value="MBL_superfamily_lactonases"/>
</dbReference>
<keyword evidence="4" id="KW-0862">Zinc</keyword>
<dbReference type="EMBL" id="CP029822">
    <property type="protein sequence ID" value="AZS49916.1"/>
    <property type="molecule type" value="Genomic_DNA"/>
</dbReference>
<evidence type="ECO:0000256" key="2">
    <source>
        <dbReference type="ARBA" id="ARBA00022723"/>
    </source>
</evidence>
<evidence type="ECO:0000259" key="6">
    <source>
        <dbReference type="SMART" id="SM00849"/>
    </source>
</evidence>
<evidence type="ECO:0000313" key="7">
    <source>
        <dbReference type="EMBL" id="AZS49916.1"/>
    </source>
</evidence>
<dbReference type="InterPro" id="IPR036866">
    <property type="entry name" value="RibonucZ/Hydroxyglut_hydro"/>
</dbReference>